<proteinExistence type="predicted"/>
<sequence>MMLGTQATRDPPSSAKRILFNLHTKVEVSPWLGIASEYMDAQGSSLAPEGCASSSGHRMVSGTRARM</sequence>
<accession>A0A427B599</accession>
<feature type="region of interest" description="Disordered" evidence="1">
    <location>
        <begin position="45"/>
        <end position="67"/>
    </location>
</feature>
<dbReference type="Proteomes" id="UP000287651">
    <property type="component" value="Unassembled WGS sequence"/>
</dbReference>
<evidence type="ECO:0000313" key="3">
    <source>
        <dbReference type="Proteomes" id="UP000287651"/>
    </source>
</evidence>
<organism evidence="2 3">
    <name type="scientific">Ensete ventricosum</name>
    <name type="common">Abyssinian banana</name>
    <name type="synonym">Musa ensete</name>
    <dbReference type="NCBI Taxonomy" id="4639"/>
    <lineage>
        <taxon>Eukaryota</taxon>
        <taxon>Viridiplantae</taxon>
        <taxon>Streptophyta</taxon>
        <taxon>Embryophyta</taxon>
        <taxon>Tracheophyta</taxon>
        <taxon>Spermatophyta</taxon>
        <taxon>Magnoliopsida</taxon>
        <taxon>Liliopsida</taxon>
        <taxon>Zingiberales</taxon>
        <taxon>Musaceae</taxon>
        <taxon>Ensete</taxon>
    </lineage>
</organism>
<gene>
    <name evidence="2" type="ORF">B296_00004923</name>
</gene>
<reference evidence="2 3" key="1">
    <citation type="journal article" date="2014" name="Agronomy (Basel)">
        <title>A Draft Genome Sequence for Ensete ventricosum, the Drought-Tolerant Tree Against Hunger.</title>
        <authorList>
            <person name="Harrison J."/>
            <person name="Moore K.A."/>
            <person name="Paszkiewicz K."/>
            <person name="Jones T."/>
            <person name="Grant M."/>
            <person name="Ambacheew D."/>
            <person name="Muzemil S."/>
            <person name="Studholme D.J."/>
        </authorList>
    </citation>
    <scope>NUCLEOTIDE SEQUENCE [LARGE SCALE GENOMIC DNA]</scope>
</reference>
<protein>
    <submittedName>
        <fullName evidence="2">Uncharacterized protein</fullName>
    </submittedName>
</protein>
<name>A0A427B599_ENSVE</name>
<dbReference type="AlphaFoldDB" id="A0A427B599"/>
<comment type="caution">
    <text evidence="2">The sequence shown here is derived from an EMBL/GenBank/DDBJ whole genome shotgun (WGS) entry which is preliminary data.</text>
</comment>
<evidence type="ECO:0000313" key="2">
    <source>
        <dbReference type="EMBL" id="RRT83652.1"/>
    </source>
</evidence>
<evidence type="ECO:0000256" key="1">
    <source>
        <dbReference type="SAM" id="MobiDB-lite"/>
    </source>
</evidence>
<dbReference type="EMBL" id="AMZH03000456">
    <property type="protein sequence ID" value="RRT83652.1"/>
    <property type="molecule type" value="Genomic_DNA"/>
</dbReference>